<reference evidence="1" key="2">
    <citation type="submission" date="2010-11" db="EMBL/GenBank/DDBJ databases">
        <authorList>
            <consortium name="The Broad Institute Genome Sequencing Platform"/>
            <person name="Earl A."/>
            <person name="Ward D."/>
            <person name="Feldgarden M."/>
            <person name="Gevers D."/>
            <person name="Butler R."/>
            <person name="Young S.K."/>
            <person name="Zeng Q."/>
            <person name="Gargeya S."/>
            <person name="Fitzgerald M."/>
            <person name="Haas B."/>
            <person name="Abouelleil A."/>
            <person name="Alvarado L."/>
            <person name="Arachchi H.M."/>
            <person name="Berlin A."/>
            <person name="Brown A."/>
            <person name="Chapman S.B."/>
            <person name="Chen Z."/>
            <person name="Dunbar C."/>
            <person name="Freedman E."/>
            <person name="Gearin G."/>
            <person name="Gellesch M."/>
            <person name="Goldberg J."/>
            <person name="Griggs A."/>
            <person name="Gujja S."/>
            <person name="Heilman E."/>
            <person name="Heiman D."/>
            <person name="Howarth C."/>
            <person name="Larson L."/>
            <person name="Lui A."/>
            <person name="MacDonald P.J.P."/>
            <person name="Mehta T."/>
            <person name="Montmayeur A."/>
            <person name="Murphy C."/>
            <person name="Neiman D."/>
            <person name="Pearson M."/>
            <person name="Priest M."/>
            <person name="Roberts A."/>
            <person name="Saif S."/>
            <person name="Shea T."/>
            <person name="Shenoy N."/>
            <person name="Sisk P."/>
            <person name="Stolte C."/>
            <person name="Sykes S."/>
            <person name="White J."/>
            <person name="Yandava C."/>
            <person name="Wortman J."/>
            <person name="Nusbaum C."/>
            <person name="Birren B."/>
        </authorList>
    </citation>
    <scope>NUCLEOTIDE SEQUENCE</scope>
    <source>
        <strain evidence="1">P1A1 Lamole</strain>
    </source>
</reference>
<reference evidence="1 3" key="3">
    <citation type="journal article" date="2015" name="BMC Genomics">
        <title>Sex and parasites: genomic and transcriptomic analysis of Microbotryum lychnidis-dioicae, the biotrophic and plant-castrating anther smut fungus.</title>
        <authorList>
            <person name="Perlin M.H."/>
            <person name="Amselem J."/>
            <person name="Fontanillas E."/>
            <person name="Toh S.S."/>
            <person name="Chen Z."/>
            <person name="Goldberg J."/>
            <person name="Duplessis S."/>
            <person name="Henrissat B."/>
            <person name="Young S."/>
            <person name="Zeng Q."/>
            <person name="Aguileta G."/>
            <person name="Petit E."/>
            <person name="Badouin H."/>
            <person name="Andrews J."/>
            <person name="Razeeq D."/>
            <person name="Gabaldon T."/>
            <person name="Quesneville H."/>
            <person name="Giraud T."/>
            <person name="Hood M.E."/>
            <person name="Schultz D.J."/>
            <person name="Cuomo C.A."/>
        </authorList>
    </citation>
    <scope>NUCLEOTIDE SEQUENCE [LARGE SCALE GENOMIC DNA]</scope>
    <source>
        <strain evidence="3">p1A1 Lamole</strain>
        <strain evidence="1">P1A1 Lamole</strain>
    </source>
</reference>
<gene>
    <name evidence="1" type="ORF">MVLG_06469</name>
</gene>
<dbReference type="STRING" id="683840.U5HHD6"/>
<reference evidence="3" key="1">
    <citation type="submission" date="2010-11" db="EMBL/GenBank/DDBJ databases">
        <title>The genome sequence of Microbotryum violaceum strain p1A1 Lamole.</title>
        <authorList>
            <person name="Cuomo C."/>
            <person name="Perlin M."/>
            <person name="Young S.K."/>
            <person name="Zeng Q."/>
            <person name="Gargeya S."/>
            <person name="Alvarado L."/>
            <person name="Berlin A."/>
            <person name="Chapman S.B."/>
            <person name="Chen Z."/>
            <person name="Freedman E."/>
            <person name="Gellesch M."/>
            <person name="Goldberg J."/>
            <person name="Griggs A."/>
            <person name="Gujja S."/>
            <person name="Heilman E."/>
            <person name="Heiman D."/>
            <person name="Howarth C."/>
            <person name="Mehta T."/>
            <person name="Neiman D."/>
            <person name="Pearson M."/>
            <person name="Roberts A."/>
            <person name="Saif S."/>
            <person name="Shea T."/>
            <person name="Shenoy N."/>
            <person name="Sisk P."/>
            <person name="Stolte C."/>
            <person name="Sykes S."/>
            <person name="White J."/>
            <person name="Yandava C."/>
            <person name="Haas B."/>
            <person name="Nusbaum C."/>
            <person name="Birren B."/>
        </authorList>
    </citation>
    <scope>NUCLEOTIDE SEQUENCE [LARGE SCALE GENOMIC DNA]</scope>
    <source>
        <strain evidence="3">p1A1 Lamole</strain>
    </source>
</reference>
<accession>U5HHD6</accession>
<evidence type="ECO:0000313" key="2">
    <source>
        <dbReference type="EnsemblFungi" id="MVLG_06469T0"/>
    </source>
</evidence>
<dbReference type="HOGENOM" id="CLU_009065_2_0_1"/>
<evidence type="ECO:0000313" key="1">
    <source>
        <dbReference type="EMBL" id="KDE03001.1"/>
    </source>
</evidence>
<reference evidence="2" key="4">
    <citation type="submission" date="2015-06" db="UniProtKB">
        <authorList>
            <consortium name="EnsemblFungi"/>
        </authorList>
    </citation>
    <scope>IDENTIFICATION</scope>
</reference>
<protein>
    <submittedName>
        <fullName evidence="1 2">Uncharacterized protein</fullName>
    </submittedName>
</protein>
<dbReference type="OrthoDB" id="73076at2759"/>
<sequence>MSKVFKEHQGLEELLGTKDGKIYHRYAQGLIVGELAGANILKGMAKVAVIKHRRNAQGKDMRGYVRDEALLDFEHALALASPTALRVVQKTIGGISMRTLQQHRATFEKPRFGLDEPHMQRVVQKILSDGKTFNLHVDDTKLRQVIRTTRIYSKDKEAEARLRGQKIFRHELIGMVGPPIVYETTRELEGIFRGPNPPIAGTKVRVYMLAPNDVSCPAQYLAAFVIGDSTSSSEAADDLESVIQFLVNAELGHLLACISADGAASEGVLQRVMAKRLGGDEGYTGEGNRRRELAHVIPSPGPDKVFPAIRLASVQVGNTPTCLNRDEKHLSKNLRSACDSGARAIYGGTGCIGYRDLLTLLDVEESARTLYLRDVIGRDRQDDNATHRAFSEATLSLACRLHEDGKVDADAIVFLFLCGELHDAIQNRSLQPIERIKMLLTVRYTFEGWLTFERNRPGYNAQSFVAKETLDGMRKVVDTNIALIRNYRDFWPEEAFIPWRHGTEMVEHFLGGLRKVVQEFDDLEFLHITRMTGSTISTSSQCGLIQTMKRFNPQAWLLQDLQKSSFLVFESSEPWHFEPEDTEPVSYLADLDRTLNGIRTKTCQGLVVLDPKERKSVENAVRSLAALGLDNDAALLAVQQAYDKADAQAEERFLLDAIETANESLPGRAQILRLPSLLRHDTRQLALDLKSLTEHRRAHQCAHLKGKHGAPTSTAQDFDPTSKAQLSKHGEVHSSVLRGLVQSMGAARLEAVSGVARSIRWTGQGTFSRFSTANETNNIGYIEDGRKEVRMQLRARQYTVFAKIPTFGSIDGNVTSAMPLKIGSFVCFGLKRGIIPLAYCFAEAETDSLALLSKSSSKNYEL</sequence>
<dbReference type="Proteomes" id="UP000017200">
    <property type="component" value="Unassembled WGS sequence"/>
</dbReference>
<dbReference type="EMBL" id="GL541765">
    <property type="protein sequence ID" value="KDE03001.1"/>
    <property type="molecule type" value="Genomic_DNA"/>
</dbReference>
<dbReference type="InParanoid" id="U5HHD6"/>
<keyword evidence="3" id="KW-1185">Reference proteome</keyword>
<organism evidence="1">
    <name type="scientific">Microbotryum lychnidis-dioicae (strain p1A1 Lamole / MvSl-1064)</name>
    <name type="common">Anther smut fungus</name>
    <dbReference type="NCBI Taxonomy" id="683840"/>
    <lineage>
        <taxon>Eukaryota</taxon>
        <taxon>Fungi</taxon>
        <taxon>Dikarya</taxon>
        <taxon>Basidiomycota</taxon>
        <taxon>Pucciniomycotina</taxon>
        <taxon>Microbotryomycetes</taxon>
        <taxon>Microbotryales</taxon>
        <taxon>Microbotryaceae</taxon>
        <taxon>Microbotryum</taxon>
    </lineage>
</organism>
<name>U5HHD6_USTV1</name>
<evidence type="ECO:0000313" key="3">
    <source>
        <dbReference type="Proteomes" id="UP000017200"/>
    </source>
</evidence>
<proteinExistence type="predicted"/>
<dbReference type="EMBL" id="AEIJ01000779">
    <property type="status" value="NOT_ANNOTATED_CDS"/>
    <property type="molecule type" value="Genomic_DNA"/>
</dbReference>
<dbReference type="AlphaFoldDB" id="U5HHD6"/>
<dbReference type="EnsemblFungi" id="MVLG_06469T0">
    <property type="protein sequence ID" value="MVLG_06469T0"/>
    <property type="gene ID" value="MVLG_06469"/>
</dbReference>